<dbReference type="EMBL" id="KP136319">
    <property type="protein sequence ID" value="AJF97430.1"/>
    <property type="molecule type" value="Genomic_DNA"/>
</dbReference>
<name>A0A0B5J6N3_9VIRU</name>
<protein>
    <submittedName>
        <fullName evidence="1">Uncharacterized protein</fullName>
    </submittedName>
</protein>
<sequence length="352" mass="38936">MGGTASAVVELPMATPESRRRAGLGALREAIQICIDNDGCIDECLARLAEAEDRFNRVLAEQLVEAFQTYAPHILAESPIGRPTLCIGDDPDRTPMKALRDGSVHFYDLETGAERPSVVLDDFVVLGRSPCHTLAPRNHWAGAMSYPLSQRYTGRHPVDEARMWSSWWTTCADGLATSWDTLIDLAGPCPAPMDARFCKGGLALARLLLDLGAQRADQDVRHDSDFKSNWATSHTGRGKGPAPPRAWAEYEEGILEGDHERCHWAAMSKREGDDYLTQRVRVRLDRWHLMRAMLVTTVALLERLYNTHAIYAALGIGALEHRLIERDVPRTLYDPNTIGGGDDNGSKESHGA</sequence>
<proteinExistence type="predicted"/>
<organism evidence="1 2">
    <name type="scientific">Pandoravirus inopinatum</name>
    <dbReference type="NCBI Taxonomy" id="1605721"/>
    <lineage>
        <taxon>Viruses</taxon>
        <taxon>Pandoravirus</taxon>
    </lineage>
</organism>
<dbReference type="KEGG" id="vg:23462347"/>
<dbReference type="GeneID" id="23462347"/>
<evidence type="ECO:0000313" key="2">
    <source>
        <dbReference type="Proteomes" id="UP000202511"/>
    </source>
</evidence>
<dbReference type="RefSeq" id="YP_009119665.1">
    <property type="nucleotide sequence ID" value="NC_026440.1"/>
</dbReference>
<accession>A0A0B5J6N3</accession>
<dbReference type="Proteomes" id="UP000202511">
    <property type="component" value="Segment"/>
</dbReference>
<reference evidence="1 2" key="1">
    <citation type="journal article" date="2015" name="Parasitol. Res.">
        <title>Viruses in close associations with free-living amoebae.</title>
        <authorList>
            <person name="Scheid P."/>
        </authorList>
    </citation>
    <scope>NUCLEOTIDE SEQUENCE [LARGE SCALE GENOMIC DNA]</scope>
    <source>
        <strain evidence="1">KlaHel</strain>
    </source>
</reference>
<evidence type="ECO:0000313" key="1">
    <source>
        <dbReference type="EMBL" id="AJF97430.1"/>
    </source>
</evidence>